<organism evidence="3 4">
    <name type="scientific">Curvularia clavata</name>
    <dbReference type="NCBI Taxonomy" id="95742"/>
    <lineage>
        <taxon>Eukaryota</taxon>
        <taxon>Fungi</taxon>
        <taxon>Dikarya</taxon>
        <taxon>Ascomycota</taxon>
        <taxon>Pezizomycotina</taxon>
        <taxon>Dothideomycetes</taxon>
        <taxon>Pleosporomycetidae</taxon>
        <taxon>Pleosporales</taxon>
        <taxon>Pleosporineae</taxon>
        <taxon>Pleosporaceae</taxon>
        <taxon>Curvularia</taxon>
    </lineage>
</organism>
<dbReference type="OrthoDB" id="3266505at2759"/>
<feature type="domain" description="Xylanolytic transcriptional activator regulatory" evidence="2">
    <location>
        <begin position="335"/>
        <end position="408"/>
    </location>
</feature>
<dbReference type="CDD" id="cd12148">
    <property type="entry name" value="fungal_TF_MHR"/>
    <property type="match status" value="1"/>
</dbReference>
<proteinExistence type="predicted"/>
<dbReference type="PANTHER" id="PTHR46910">
    <property type="entry name" value="TRANSCRIPTION FACTOR PDR1"/>
    <property type="match status" value="1"/>
</dbReference>
<dbReference type="Pfam" id="PF04082">
    <property type="entry name" value="Fungal_trans"/>
    <property type="match status" value="1"/>
</dbReference>
<keyword evidence="4" id="KW-1185">Reference proteome</keyword>
<dbReference type="PANTHER" id="PTHR46910:SF25">
    <property type="entry name" value="ABC-TRANSPORTER-REGULATING TRANSCRIPTION FACTOR"/>
    <property type="match status" value="1"/>
</dbReference>
<dbReference type="EMBL" id="CP089275">
    <property type="protein sequence ID" value="USP74929.1"/>
    <property type="molecule type" value="Genomic_DNA"/>
</dbReference>
<evidence type="ECO:0000313" key="3">
    <source>
        <dbReference type="EMBL" id="USP74929.1"/>
    </source>
</evidence>
<dbReference type="GO" id="GO:0003700">
    <property type="term" value="F:DNA-binding transcription factor activity"/>
    <property type="evidence" value="ECO:0007669"/>
    <property type="project" value="InterPro"/>
</dbReference>
<sequence length="575" mass="63911">MKYSARLAVQAPASNMKLTFILSASTTFLLAAAATDEPSLAEAFKIFKSSDGVMHLGEDRVLEHQIAELLSKYDKNHAFMPGIDGRAVTSDAQLWAIPDTIVAGTPNVKTFKNIRSAEEADKELMFSSKEVSAHPMQQLIHNDLSSGLASEAGLRYAAMDDPAQGPWTADETTQTLPAAAKKFAAFAADIHATMKQMQTRVDLGCSERKIFACLPPKQHTVCLLRPVIEEIQLHGVFLEEEIVLHQLDEQYIAGPDDCDSDPCRWMTVCSLLAVSTLHRTDNRSLTAISSIAWAFFKNAFTMYAELVARRPTIASCEALLAMALFVLRTADAGLTAQLTATAAHMAHMLGLQKQEYYIGLDAEVAERHKRILWAVYILNADVTHRYGLPSPLDEENIVIELPEVEDCHVSSPVDHMARLSRPQRGGILRQQAVFAVAKLRIHKLLERVSLRRLSMQEIIDLLEAVTTIHQELEEWKCFMPTEIQTSSRAYGAPRLEMPVAILHYTYLSCISKISMTEAVLLDLAKCNPDMQEVQPPASNKTFSTSRMARARCAMAARGTLDVLLRLQPQPFTHLW</sequence>
<accession>A0A9Q8Z4X6</accession>
<gene>
    <name evidence="3" type="ORF">yc1106_02203</name>
</gene>
<dbReference type="Proteomes" id="UP001056012">
    <property type="component" value="Chromosome 2"/>
</dbReference>
<dbReference type="InterPro" id="IPR050987">
    <property type="entry name" value="AtrR-like"/>
</dbReference>
<dbReference type="SMART" id="SM00906">
    <property type="entry name" value="Fungal_trans"/>
    <property type="match status" value="1"/>
</dbReference>
<keyword evidence="1" id="KW-0539">Nucleus</keyword>
<name>A0A9Q8Z4X6_CURCL</name>
<dbReference type="GO" id="GO:0008270">
    <property type="term" value="F:zinc ion binding"/>
    <property type="evidence" value="ECO:0007669"/>
    <property type="project" value="InterPro"/>
</dbReference>
<dbReference type="VEuPathDB" id="FungiDB:yc1106_02203"/>
<evidence type="ECO:0000259" key="2">
    <source>
        <dbReference type="SMART" id="SM00906"/>
    </source>
</evidence>
<dbReference type="AlphaFoldDB" id="A0A9Q8Z4X6"/>
<evidence type="ECO:0000256" key="1">
    <source>
        <dbReference type="ARBA" id="ARBA00023242"/>
    </source>
</evidence>
<protein>
    <recommendedName>
        <fullName evidence="2">Xylanolytic transcriptional activator regulatory domain-containing protein</fullName>
    </recommendedName>
</protein>
<dbReference type="GO" id="GO:0003677">
    <property type="term" value="F:DNA binding"/>
    <property type="evidence" value="ECO:0007669"/>
    <property type="project" value="InterPro"/>
</dbReference>
<dbReference type="GO" id="GO:0006351">
    <property type="term" value="P:DNA-templated transcription"/>
    <property type="evidence" value="ECO:0007669"/>
    <property type="project" value="InterPro"/>
</dbReference>
<evidence type="ECO:0000313" key="4">
    <source>
        <dbReference type="Proteomes" id="UP001056012"/>
    </source>
</evidence>
<reference evidence="3" key="1">
    <citation type="submission" date="2021-12" db="EMBL/GenBank/DDBJ databases">
        <title>Curvularia clavata genome.</title>
        <authorList>
            <person name="Cao Y."/>
        </authorList>
    </citation>
    <scope>NUCLEOTIDE SEQUENCE</scope>
    <source>
        <strain evidence="3">Yc1106</strain>
    </source>
</reference>
<dbReference type="InterPro" id="IPR007219">
    <property type="entry name" value="XnlR_reg_dom"/>
</dbReference>